<keyword evidence="4" id="KW-1185">Reference proteome</keyword>
<dbReference type="RefSeq" id="WP_204414289.1">
    <property type="nucleotide sequence ID" value="NZ_JAFBED010000002.1"/>
</dbReference>
<protein>
    <recommendedName>
        <fullName evidence="5">YusW-like protein</fullName>
    </recommendedName>
</protein>
<evidence type="ECO:0000256" key="2">
    <source>
        <dbReference type="SAM" id="SignalP"/>
    </source>
</evidence>
<feature type="region of interest" description="Disordered" evidence="1">
    <location>
        <begin position="29"/>
        <end position="73"/>
    </location>
</feature>
<organism evidence="3 4">
    <name type="scientific">Sutcliffiella tianshenii</name>
    <dbReference type="NCBI Taxonomy" id="1463404"/>
    <lineage>
        <taxon>Bacteria</taxon>
        <taxon>Bacillati</taxon>
        <taxon>Bacillota</taxon>
        <taxon>Bacilli</taxon>
        <taxon>Bacillales</taxon>
        <taxon>Bacillaceae</taxon>
        <taxon>Sutcliffiella</taxon>
    </lineage>
</organism>
<evidence type="ECO:0000313" key="4">
    <source>
        <dbReference type="Proteomes" id="UP000737402"/>
    </source>
</evidence>
<dbReference type="InterPro" id="IPR025623">
    <property type="entry name" value="YusW"/>
</dbReference>
<reference evidence="3 4" key="1">
    <citation type="submission" date="2021-01" db="EMBL/GenBank/DDBJ databases">
        <title>Genomic Encyclopedia of Type Strains, Phase IV (KMG-IV): sequencing the most valuable type-strain genomes for metagenomic binning, comparative biology and taxonomic classification.</title>
        <authorList>
            <person name="Goeker M."/>
        </authorList>
    </citation>
    <scope>NUCLEOTIDE SEQUENCE [LARGE SCALE GENOMIC DNA]</scope>
    <source>
        <strain evidence="3 4">DSM 25879</strain>
    </source>
</reference>
<keyword evidence="2" id="KW-0732">Signal</keyword>
<evidence type="ECO:0000313" key="3">
    <source>
        <dbReference type="EMBL" id="MBM7619304.1"/>
    </source>
</evidence>
<gene>
    <name evidence="3" type="ORF">JOC95_001153</name>
</gene>
<sequence length="171" mass="19069">MKKFITFKSVLSVLSILLSAVVISGCGTDNDNMSAPPENAPAQDETQAPGDENTTEEGVDQDQESQTGHTFTKFDLDVEYKDNKKFEAEYEAEGNGEAEIKDTLNDKSSKGDDAYKELSPLLEQLKIDANSDEQEVVTQVIEVFGLEKDYTEFELEVTYEDGTSKEYKLKQ</sequence>
<feature type="region of interest" description="Disordered" evidence="1">
    <location>
        <begin position="89"/>
        <end position="112"/>
    </location>
</feature>
<comment type="caution">
    <text evidence="3">The sequence shown here is derived from an EMBL/GenBank/DDBJ whole genome shotgun (WGS) entry which is preliminary data.</text>
</comment>
<dbReference type="PROSITE" id="PS51257">
    <property type="entry name" value="PROKAR_LIPOPROTEIN"/>
    <property type="match status" value="1"/>
</dbReference>
<evidence type="ECO:0008006" key="5">
    <source>
        <dbReference type="Google" id="ProtNLM"/>
    </source>
</evidence>
<feature type="signal peptide" evidence="2">
    <location>
        <begin position="1"/>
        <end position="24"/>
    </location>
</feature>
<dbReference type="Proteomes" id="UP000737402">
    <property type="component" value="Unassembled WGS sequence"/>
</dbReference>
<accession>A0ABS2NXA3</accession>
<name>A0ABS2NXA3_9BACI</name>
<feature type="compositionally biased region" description="Acidic residues" evidence="1">
    <location>
        <begin position="53"/>
        <end position="63"/>
    </location>
</feature>
<feature type="chain" id="PRO_5045323194" description="YusW-like protein" evidence="2">
    <location>
        <begin position="25"/>
        <end position="171"/>
    </location>
</feature>
<proteinExistence type="predicted"/>
<dbReference type="Pfam" id="PF14039">
    <property type="entry name" value="YusW"/>
    <property type="match status" value="1"/>
</dbReference>
<dbReference type="EMBL" id="JAFBED010000002">
    <property type="protein sequence ID" value="MBM7619304.1"/>
    <property type="molecule type" value="Genomic_DNA"/>
</dbReference>
<evidence type="ECO:0000256" key="1">
    <source>
        <dbReference type="SAM" id="MobiDB-lite"/>
    </source>
</evidence>
<feature type="compositionally biased region" description="Basic and acidic residues" evidence="1">
    <location>
        <begin position="98"/>
        <end position="112"/>
    </location>
</feature>